<dbReference type="GO" id="GO:0000981">
    <property type="term" value="F:DNA-binding transcription factor activity, RNA polymerase II-specific"/>
    <property type="evidence" value="ECO:0007669"/>
    <property type="project" value="InterPro"/>
</dbReference>
<accession>A0A178ZWI2</accession>
<name>A0A178ZWI2_9EURO</name>
<feature type="region of interest" description="Disordered" evidence="7">
    <location>
        <begin position="649"/>
        <end position="723"/>
    </location>
</feature>
<evidence type="ECO:0000256" key="5">
    <source>
        <dbReference type="ARBA" id="ARBA00023163"/>
    </source>
</evidence>
<evidence type="ECO:0000256" key="3">
    <source>
        <dbReference type="ARBA" id="ARBA00023015"/>
    </source>
</evidence>
<feature type="region of interest" description="Disordered" evidence="7">
    <location>
        <begin position="1"/>
        <end position="20"/>
    </location>
</feature>
<comment type="caution">
    <text evidence="9">The sequence shown here is derived from an EMBL/GenBank/DDBJ whole genome shotgun (WGS) entry which is preliminary data.</text>
</comment>
<gene>
    <name evidence="9" type="ORF">AYL99_02993</name>
</gene>
<proteinExistence type="predicted"/>
<dbReference type="SUPFAM" id="SSF57701">
    <property type="entry name" value="Zn2/Cys6 DNA-binding domain"/>
    <property type="match status" value="1"/>
</dbReference>
<dbReference type="PROSITE" id="PS50048">
    <property type="entry name" value="ZN2_CY6_FUNGAL_2"/>
    <property type="match status" value="1"/>
</dbReference>
<dbReference type="InterPro" id="IPR052073">
    <property type="entry name" value="Amide_Lactam_Regulators"/>
</dbReference>
<keyword evidence="10" id="KW-1185">Reference proteome</keyword>
<keyword evidence="3" id="KW-0805">Transcription regulation</keyword>
<dbReference type="STRING" id="1367422.A0A178ZWI2"/>
<evidence type="ECO:0000313" key="9">
    <source>
        <dbReference type="EMBL" id="OAP63766.1"/>
    </source>
</evidence>
<feature type="region of interest" description="Disordered" evidence="7">
    <location>
        <begin position="58"/>
        <end position="133"/>
    </location>
</feature>
<evidence type="ECO:0000256" key="4">
    <source>
        <dbReference type="ARBA" id="ARBA00023125"/>
    </source>
</evidence>
<dbReference type="AlphaFoldDB" id="A0A178ZWI2"/>
<dbReference type="Pfam" id="PF04082">
    <property type="entry name" value="Fungal_trans"/>
    <property type="match status" value="1"/>
</dbReference>
<dbReference type="EMBL" id="LVYI01000002">
    <property type="protein sequence ID" value="OAP63766.1"/>
    <property type="molecule type" value="Genomic_DNA"/>
</dbReference>
<evidence type="ECO:0000256" key="7">
    <source>
        <dbReference type="SAM" id="MobiDB-lite"/>
    </source>
</evidence>
<feature type="compositionally biased region" description="Polar residues" evidence="7">
    <location>
        <begin position="693"/>
        <end position="706"/>
    </location>
</feature>
<keyword evidence="6" id="KW-0539">Nucleus</keyword>
<dbReference type="RefSeq" id="XP_018697133.1">
    <property type="nucleotide sequence ID" value="XM_018834509.1"/>
</dbReference>
<dbReference type="InterPro" id="IPR036864">
    <property type="entry name" value="Zn2-C6_fun-type_DNA-bd_sf"/>
</dbReference>
<dbReference type="PANTHER" id="PTHR47171">
    <property type="entry name" value="FARA-RELATED"/>
    <property type="match status" value="1"/>
</dbReference>
<dbReference type="SMART" id="SM00066">
    <property type="entry name" value="GAL4"/>
    <property type="match status" value="1"/>
</dbReference>
<dbReference type="InterPro" id="IPR007219">
    <property type="entry name" value="XnlR_reg_dom"/>
</dbReference>
<dbReference type="GO" id="GO:0008270">
    <property type="term" value="F:zinc ion binding"/>
    <property type="evidence" value="ECO:0007669"/>
    <property type="project" value="InterPro"/>
</dbReference>
<protein>
    <recommendedName>
        <fullName evidence="8">Zn(2)-C6 fungal-type domain-containing protein</fullName>
    </recommendedName>
</protein>
<keyword evidence="1" id="KW-0479">Metal-binding</keyword>
<dbReference type="Pfam" id="PF00172">
    <property type="entry name" value="Zn_clus"/>
    <property type="match status" value="1"/>
</dbReference>
<evidence type="ECO:0000256" key="2">
    <source>
        <dbReference type="ARBA" id="ARBA00022833"/>
    </source>
</evidence>
<feature type="domain" description="Zn(2)-C6 fungal-type" evidence="8">
    <location>
        <begin position="22"/>
        <end position="54"/>
    </location>
</feature>
<reference evidence="9 10" key="1">
    <citation type="submission" date="2016-04" db="EMBL/GenBank/DDBJ databases">
        <title>Draft genome of Fonsecaea erecta CBS 125763.</title>
        <authorList>
            <person name="Weiss V.A."/>
            <person name="Vicente V.A."/>
            <person name="Raittz R.T."/>
            <person name="Moreno L.F."/>
            <person name="De Souza E.M."/>
            <person name="Pedrosa F.O."/>
            <person name="Steffens M.B."/>
            <person name="Faoro H."/>
            <person name="Tadra-Sfeir M.Z."/>
            <person name="Najafzadeh M.J."/>
            <person name="Felipe M.S."/>
            <person name="Teixeira M."/>
            <person name="Sun J."/>
            <person name="Xi L."/>
            <person name="Gomes R."/>
            <person name="De Azevedo C.M."/>
            <person name="Salgado C.G."/>
            <person name="Da Silva M.B."/>
            <person name="Nascimento M.F."/>
            <person name="Queiroz-Telles F."/>
            <person name="Attili D.S."/>
            <person name="Gorbushina A."/>
        </authorList>
    </citation>
    <scope>NUCLEOTIDE SEQUENCE [LARGE SCALE GENOMIC DNA]</scope>
    <source>
        <strain evidence="9 10">CBS 125763</strain>
    </source>
</reference>
<dbReference type="GO" id="GO:0006351">
    <property type="term" value="P:DNA-templated transcription"/>
    <property type="evidence" value="ECO:0007669"/>
    <property type="project" value="InterPro"/>
</dbReference>
<dbReference type="PANTHER" id="PTHR47171:SF1">
    <property type="entry name" value="ZN(II)2CYS6 TRANSCRIPTION FACTOR (EUROFUNG)"/>
    <property type="match status" value="1"/>
</dbReference>
<evidence type="ECO:0000313" key="10">
    <source>
        <dbReference type="Proteomes" id="UP000078343"/>
    </source>
</evidence>
<evidence type="ECO:0000256" key="1">
    <source>
        <dbReference type="ARBA" id="ARBA00022723"/>
    </source>
</evidence>
<sequence>MDQPHQTSSTQRGRPRQRSAVACTWCHSRRVKCNAAAKGTPCSNCEAAGRHCMLIESKRGKKRKVSASPSAAQQRDLSSIPQASPTSETNQPAAPGNVYDPLKGVRTQPKNLQENRRPRTASTSTCVPDKPDLGAQDSQETLYAQVLDKATDTGTATGMLPDVKEGVVHVMYMGETFNLTHLLRQTNPDSARSTRKRHYVVRFNPKNRTVSPVEKEEEEEEDNVLTTFLQHQGCFTLPSVHTCYQLFQTYFEYVHPHYPILDREDFAAQYTDLKTPASYLLLQSVLFMASGHCELSVLLDAGFESRYHARRTFFQRAKALYDNDHEPNKVTVVQAVFLISFWWNGPTDQKDTWHWLGIAISLALTLGMHRSTQHSDMKPKDRCLWKKIWWSLFAEDKHAATALGRPVHIRRRDCDVEPLEITDFDEPPVARSDIFGSPERVDGLYVIALVELSMIAESIIESSFTAFNATTSDNTDMFQSCSQALEQWRSGLPLELRIQYTGTCLWTSMLHIAHSWFEIVTHRSIAPQNLSPPSMKTAHFLAMDAANRMVRIVEELLSQSHILHCPIHIVPALFAAMGMQAVDICSGQSILEQLGVVKVRLAMIALRELQSTWPVSGWIFRLFAKIVRRIRNGDVELLLPHESVNASSPVQKVKSCSSTSSHREPLATNNEGACGSPATAPAPSQAIDPRPQPSSLVNGGKSQYGGQQQQQQQQQDPSLTPMYTMPSQQAAKYLFPEASNLAMPLSYPADWGTILDDGAWADLEYEF</sequence>
<feature type="compositionally biased region" description="Polar residues" evidence="7">
    <location>
        <begin position="67"/>
        <end position="92"/>
    </location>
</feature>
<dbReference type="CDD" id="cd12148">
    <property type="entry name" value="fungal_TF_MHR"/>
    <property type="match status" value="1"/>
</dbReference>
<evidence type="ECO:0000259" key="8">
    <source>
        <dbReference type="PROSITE" id="PS50048"/>
    </source>
</evidence>
<dbReference type="PROSITE" id="PS00463">
    <property type="entry name" value="ZN2_CY6_FUNGAL_1"/>
    <property type="match status" value="1"/>
</dbReference>
<dbReference type="Proteomes" id="UP000078343">
    <property type="component" value="Unassembled WGS sequence"/>
</dbReference>
<feature type="compositionally biased region" description="Polar residues" evidence="7">
    <location>
        <begin position="1"/>
        <end position="12"/>
    </location>
</feature>
<dbReference type="SMART" id="SM00906">
    <property type="entry name" value="Fungal_trans"/>
    <property type="match status" value="1"/>
</dbReference>
<dbReference type="GO" id="GO:0003677">
    <property type="term" value="F:DNA binding"/>
    <property type="evidence" value="ECO:0007669"/>
    <property type="project" value="UniProtKB-KW"/>
</dbReference>
<dbReference type="GeneID" id="30007163"/>
<keyword evidence="4" id="KW-0238">DNA-binding</keyword>
<organism evidence="9 10">
    <name type="scientific">Fonsecaea erecta</name>
    <dbReference type="NCBI Taxonomy" id="1367422"/>
    <lineage>
        <taxon>Eukaryota</taxon>
        <taxon>Fungi</taxon>
        <taxon>Dikarya</taxon>
        <taxon>Ascomycota</taxon>
        <taxon>Pezizomycotina</taxon>
        <taxon>Eurotiomycetes</taxon>
        <taxon>Chaetothyriomycetidae</taxon>
        <taxon>Chaetothyriales</taxon>
        <taxon>Herpotrichiellaceae</taxon>
        <taxon>Fonsecaea</taxon>
    </lineage>
</organism>
<keyword evidence="2" id="KW-0862">Zinc</keyword>
<dbReference type="OrthoDB" id="5121955at2759"/>
<feature type="compositionally biased region" description="Polar residues" evidence="7">
    <location>
        <begin position="649"/>
        <end position="660"/>
    </location>
</feature>
<keyword evidence="5" id="KW-0804">Transcription</keyword>
<evidence type="ECO:0000256" key="6">
    <source>
        <dbReference type="ARBA" id="ARBA00023242"/>
    </source>
</evidence>
<dbReference type="Gene3D" id="4.10.240.10">
    <property type="entry name" value="Zn(2)-C6 fungal-type DNA-binding domain"/>
    <property type="match status" value="1"/>
</dbReference>
<dbReference type="InterPro" id="IPR001138">
    <property type="entry name" value="Zn2Cys6_DnaBD"/>
</dbReference>
<dbReference type="CDD" id="cd00067">
    <property type="entry name" value="GAL4"/>
    <property type="match status" value="1"/>
</dbReference>